<sequence length="172" mass="19761">MKYKTKFVCLIMLIVAFILTACGAEYDSSIHDAKIAEINNNSDLTKYINYYEALGKNDIMIIKSEDKEESEFTDGKVYQYTVLIDVNSNFMTASRSNQFDFVSKVADIFEDTVAGEGTSFVGIYDKVLITSRDNDPEYMKVMNIHGVRKLDRKTRDEYTFVYYDSKGNPVYD</sequence>
<feature type="signal peptide" evidence="1">
    <location>
        <begin position="1"/>
        <end position="23"/>
    </location>
</feature>
<dbReference type="PROSITE" id="PS51257">
    <property type="entry name" value="PROKAR_LIPOPROTEIN"/>
    <property type="match status" value="1"/>
</dbReference>
<evidence type="ECO:0008006" key="4">
    <source>
        <dbReference type="Google" id="ProtNLM"/>
    </source>
</evidence>
<evidence type="ECO:0000313" key="3">
    <source>
        <dbReference type="Proteomes" id="UP000577724"/>
    </source>
</evidence>
<accession>A0ABX2MSK8</accession>
<organism evidence="2 3">
    <name type="scientific">Paenibacillus taichungensis</name>
    <dbReference type="NCBI Taxonomy" id="484184"/>
    <lineage>
        <taxon>Bacteria</taxon>
        <taxon>Bacillati</taxon>
        <taxon>Bacillota</taxon>
        <taxon>Bacilli</taxon>
        <taxon>Bacillales</taxon>
        <taxon>Paenibacillaceae</taxon>
        <taxon>Paenibacillus</taxon>
    </lineage>
</organism>
<keyword evidence="1" id="KW-0732">Signal</keyword>
<evidence type="ECO:0000256" key="1">
    <source>
        <dbReference type="SAM" id="SignalP"/>
    </source>
</evidence>
<gene>
    <name evidence="2" type="ORF">HP548_23590</name>
</gene>
<dbReference type="RefSeq" id="WP_415640083.1">
    <property type="nucleotide sequence ID" value="NZ_CBCRYD010000002.1"/>
</dbReference>
<dbReference type="EMBL" id="JABMCC010000118">
    <property type="protein sequence ID" value="NUU57068.1"/>
    <property type="molecule type" value="Genomic_DNA"/>
</dbReference>
<proteinExistence type="predicted"/>
<feature type="chain" id="PRO_5047151188" description="Lipoprotein" evidence="1">
    <location>
        <begin position="24"/>
        <end position="172"/>
    </location>
</feature>
<keyword evidence="3" id="KW-1185">Reference proteome</keyword>
<name>A0ABX2MSK8_9BACL</name>
<dbReference type="Proteomes" id="UP000577724">
    <property type="component" value="Unassembled WGS sequence"/>
</dbReference>
<comment type="caution">
    <text evidence="2">The sequence shown here is derived from an EMBL/GenBank/DDBJ whole genome shotgun (WGS) entry which is preliminary data.</text>
</comment>
<reference evidence="2 3" key="1">
    <citation type="submission" date="2020-05" db="EMBL/GenBank/DDBJ databases">
        <title>Genome Sequencing of Type Strains.</title>
        <authorList>
            <person name="Lemaire J.F."/>
            <person name="Inderbitzin P."/>
            <person name="Gregorio O.A."/>
            <person name="Collins S.B."/>
            <person name="Wespe N."/>
            <person name="Knight-Connoni V."/>
        </authorList>
    </citation>
    <scope>NUCLEOTIDE SEQUENCE [LARGE SCALE GENOMIC DNA]</scope>
    <source>
        <strain evidence="2 3">DSM 19942</strain>
    </source>
</reference>
<evidence type="ECO:0000313" key="2">
    <source>
        <dbReference type="EMBL" id="NUU57068.1"/>
    </source>
</evidence>
<protein>
    <recommendedName>
        <fullName evidence="4">Lipoprotein</fullName>
    </recommendedName>
</protein>